<gene>
    <name evidence="1" type="ORF">PDM29_03585</name>
</gene>
<name>A0ABY9YS18_9GAMM</name>
<reference evidence="1 2" key="1">
    <citation type="submission" date="2022-12" db="EMBL/GenBank/DDBJ databases">
        <title>Two new species, Stenotrophomonas aracearum and Stenotrophomonas oahuensis, isolated from Anthurium (Araceae family) in Hawaii.</title>
        <authorList>
            <person name="Chunag S.C."/>
            <person name="Dobhal S."/>
            <person name="Alvarez A."/>
            <person name="Arif M."/>
        </authorList>
    </citation>
    <scope>NUCLEOTIDE SEQUENCE [LARGE SCALE GENOMIC DNA]</scope>
    <source>
        <strain evidence="1 2">A5586</strain>
    </source>
</reference>
<keyword evidence="2" id="KW-1185">Reference proteome</keyword>
<organism evidence="1 2">
    <name type="scientific">Stenotrophomonas oahuensis</name>
    <dbReference type="NCBI Taxonomy" id="3003271"/>
    <lineage>
        <taxon>Bacteria</taxon>
        <taxon>Pseudomonadati</taxon>
        <taxon>Pseudomonadota</taxon>
        <taxon>Gammaproteobacteria</taxon>
        <taxon>Lysobacterales</taxon>
        <taxon>Lysobacteraceae</taxon>
        <taxon>Stenotrophomonas</taxon>
    </lineage>
</organism>
<sequence>MMRFLSNLLWRNRKLNELEVLILDSVRSRLDPELHGLWDEQVSSINRVNRLPKGVESDFYRIRSGKPFRDPEIAFPDCAEELLLATLTLTLCSRVLTAEVWLVDGQVFCIEYSGGAGYFEEAMGGELWSGHEIRCEVHEERFRSRAAGQSPALRQ</sequence>
<protein>
    <submittedName>
        <fullName evidence="1">Uncharacterized protein</fullName>
    </submittedName>
</protein>
<proteinExistence type="predicted"/>
<dbReference type="EMBL" id="CP115541">
    <property type="protein sequence ID" value="WNH53370.1"/>
    <property type="molecule type" value="Genomic_DNA"/>
</dbReference>
<dbReference type="RefSeq" id="WP_311192520.1">
    <property type="nucleotide sequence ID" value="NZ_CP115541.1"/>
</dbReference>
<evidence type="ECO:0000313" key="1">
    <source>
        <dbReference type="EMBL" id="WNH53370.1"/>
    </source>
</evidence>
<accession>A0ABY9YS18</accession>
<dbReference type="Proteomes" id="UP001302072">
    <property type="component" value="Chromosome"/>
</dbReference>
<evidence type="ECO:0000313" key="2">
    <source>
        <dbReference type="Proteomes" id="UP001302072"/>
    </source>
</evidence>